<organism evidence="1 2">
    <name type="scientific">Microbacterium esteraromaticum</name>
    <dbReference type="NCBI Taxonomy" id="57043"/>
    <lineage>
        <taxon>Bacteria</taxon>
        <taxon>Bacillati</taxon>
        <taxon>Actinomycetota</taxon>
        <taxon>Actinomycetes</taxon>
        <taxon>Micrococcales</taxon>
        <taxon>Microbacteriaceae</taxon>
        <taxon>Microbacterium</taxon>
    </lineage>
</organism>
<evidence type="ECO:0000313" key="2">
    <source>
        <dbReference type="Proteomes" id="UP000515708"/>
    </source>
</evidence>
<dbReference type="EMBL" id="CP043732">
    <property type="protein sequence ID" value="QMU97212.1"/>
    <property type="molecule type" value="Genomic_DNA"/>
</dbReference>
<sequence>MAAQNDRRGQKKVAPTIEPAKIVERFVLRARRVAAHSLSQSRDRLQAFANTMIRGNIDLAGRFTVVEDLPDEETFESLVARLRPLTVESEPIFYNRVLDAITALTAGAASASDRQRITALRAAWGSTEIQGTQVQGYTVQAVGPDHAPTSIVSDTQLAAGWLYADLVHADPRGAKVAALEHDLKERYTAAVRVFSRIAMLTLDTLDLVRDLQERSLIMLPDDAWTSAVSVHESESPIDVRVFYADTGTAVPDLAEGSDLPTEWSRFTVSDLFLQDPANQVSLTLQTGDEHTNLEAAVMHRRPEEGGVEWDIFVDGCLILTFAFTFENDRAVACTLAEEKYLELTNAQKLRSTQLARRLHSADRAVFDVPGGNITISMEDLSAEEELQMRVIEEALSDVIEIERITGNEIGVCNGRFTNLERVRLRQTRLIWEGKVVHARLKSATVTSPSGNPPQVIAIKEGSIAFAGQQIPTPATHLWHQQLEVHPTTATDSPGHPRDYIMSPPQGEHLVAWAPTRLVRSETEPVLASPWDLTGIDEKSFP</sequence>
<name>A0A7D7WF90_9MICO</name>
<proteinExistence type="predicted"/>
<gene>
    <name evidence="1" type="ORF">FVO59_08245</name>
</gene>
<dbReference type="Proteomes" id="UP000515708">
    <property type="component" value="Chromosome"/>
</dbReference>
<accession>A0A7D7WF90</accession>
<dbReference type="RefSeq" id="WP_182252216.1">
    <property type="nucleotide sequence ID" value="NZ_CP043732.1"/>
</dbReference>
<reference evidence="1 2" key="1">
    <citation type="journal article" date="2020" name="Front. Microbiol.">
        <title>Design of Bacterial Strain-Specific qPCR Assays Using NGS Data and Publicly Available Resources and Its Application to Track Biocontrol Strains.</title>
        <authorList>
            <person name="Hernandez I."/>
            <person name="Sant C."/>
            <person name="Martinez R."/>
            <person name="Fernandez C."/>
        </authorList>
    </citation>
    <scope>NUCLEOTIDE SEQUENCE [LARGE SCALE GENOMIC DNA]</scope>
    <source>
        <strain evidence="1 2">B24</strain>
    </source>
</reference>
<evidence type="ECO:0000313" key="1">
    <source>
        <dbReference type="EMBL" id="QMU97212.1"/>
    </source>
</evidence>
<protein>
    <submittedName>
        <fullName evidence="1">Uncharacterized protein</fullName>
    </submittedName>
</protein>
<dbReference type="AlphaFoldDB" id="A0A7D7WF90"/>